<organism evidence="2 3">
    <name type="scientific">Blastopirellula marina DSM 3645</name>
    <dbReference type="NCBI Taxonomy" id="314230"/>
    <lineage>
        <taxon>Bacteria</taxon>
        <taxon>Pseudomonadati</taxon>
        <taxon>Planctomycetota</taxon>
        <taxon>Planctomycetia</taxon>
        <taxon>Pirellulales</taxon>
        <taxon>Pirellulaceae</taxon>
        <taxon>Blastopirellula</taxon>
    </lineage>
</organism>
<dbReference type="GO" id="GO:0008168">
    <property type="term" value="F:methyltransferase activity"/>
    <property type="evidence" value="ECO:0007669"/>
    <property type="project" value="UniProtKB-KW"/>
</dbReference>
<dbReference type="AlphaFoldDB" id="A3ZM41"/>
<keyword evidence="2" id="KW-0808">Transferase</keyword>
<dbReference type="HOGENOM" id="CLU_1160128_0_0_0"/>
<dbReference type="NCBIfam" id="TIGR01444">
    <property type="entry name" value="fkbM_fam"/>
    <property type="match status" value="1"/>
</dbReference>
<comment type="caution">
    <text evidence="2">The sequence shown here is derived from an EMBL/GenBank/DDBJ whole genome shotgun (WGS) entry which is preliminary data.</text>
</comment>
<evidence type="ECO:0000259" key="1">
    <source>
        <dbReference type="Pfam" id="PF05050"/>
    </source>
</evidence>
<accession>A3ZM41</accession>
<dbReference type="Proteomes" id="UP000004358">
    <property type="component" value="Unassembled WGS sequence"/>
</dbReference>
<dbReference type="EMBL" id="AANZ01000001">
    <property type="protein sequence ID" value="EAQ82824.1"/>
    <property type="molecule type" value="Genomic_DNA"/>
</dbReference>
<feature type="domain" description="Methyltransferase FkbM" evidence="1">
    <location>
        <begin position="59"/>
        <end position="220"/>
    </location>
</feature>
<dbReference type="PANTHER" id="PTHR34203">
    <property type="entry name" value="METHYLTRANSFERASE, FKBM FAMILY PROTEIN"/>
    <property type="match status" value="1"/>
</dbReference>
<dbReference type="GO" id="GO:0032259">
    <property type="term" value="P:methylation"/>
    <property type="evidence" value="ECO:0007669"/>
    <property type="project" value="UniProtKB-KW"/>
</dbReference>
<dbReference type="InterPro" id="IPR052514">
    <property type="entry name" value="SAM-dependent_MTase"/>
</dbReference>
<dbReference type="OrthoDB" id="261740at2"/>
<keyword evidence="2" id="KW-0489">Methyltransferase</keyword>
<reference evidence="2 3" key="1">
    <citation type="submission" date="2006-02" db="EMBL/GenBank/DDBJ databases">
        <authorList>
            <person name="Amann R."/>
            <person name="Ferriera S."/>
            <person name="Johnson J."/>
            <person name="Kravitz S."/>
            <person name="Halpern A."/>
            <person name="Remington K."/>
            <person name="Beeson K."/>
            <person name="Tran B."/>
            <person name="Rogers Y.-H."/>
            <person name="Friedman R."/>
            <person name="Venter J.C."/>
        </authorList>
    </citation>
    <scope>NUCLEOTIDE SEQUENCE [LARGE SCALE GENOMIC DNA]</scope>
    <source>
        <strain evidence="2 3">DSM 3645</strain>
    </source>
</reference>
<dbReference type="InterPro" id="IPR029063">
    <property type="entry name" value="SAM-dependent_MTases_sf"/>
</dbReference>
<dbReference type="STRING" id="314230.DSM3645_10502"/>
<gene>
    <name evidence="2" type="ORF">DSM3645_10502</name>
</gene>
<dbReference type="InterPro" id="IPR006342">
    <property type="entry name" value="FkbM_mtfrase"/>
</dbReference>
<protein>
    <submittedName>
        <fullName evidence="2">Methyltransferase FkbM</fullName>
    </submittedName>
</protein>
<dbReference type="RefSeq" id="WP_002655699.1">
    <property type="nucleotide sequence ID" value="NZ_CH672377.1"/>
</dbReference>
<name>A3ZM41_9BACT</name>
<evidence type="ECO:0000313" key="3">
    <source>
        <dbReference type="Proteomes" id="UP000004358"/>
    </source>
</evidence>
<sequence>MKRNEMILSGFRRELEKNRMTLYQHLHMLARCWRYRLRSEAADIAQLSRLDLKGCTAIDIGANRGIYCYWLSKFVGPQGKVIGFELQPELHDALQGFKRRSSMRNVEIVMQGLSNQSGLVRIQRDYAGSTGARIGETTTAAAPTEIPAGFGQLARLDDYCREHNVHNIGVIKCDVEGHERQVFEGAEETLRKQKPILLFEAFNSEIEKGGLFEYLEGLGYSGFFWSQGIRYDACDYARAPFRRPTCVHRNYFFTPTAEAAHLRPAAVRHAQSYPVSA</sequence>
<dbReference type="Pfam" id="PF05050">
    <property type="entry name" value="Methyltransf_21"/>
    <property type="match status" value="1"/>
</dbReference>
<dbReference type="PANTHER" id="PTHR34203:SF15">
    <property type="entry name" value="SLL1173 PROTEIN"/>
    <property type="match status" value="1"/>
</dbReference>
<dbReference type="eggNOG" id="COG2242">
    <property type="taxonomic scope" value="Bacteria"/>
</dbReference>
<evidence type="ECO:0000313" key="2">
    <source>
        <dbReference type="EMBL" id="EAQ82824.1"/>
    </source>
</evidence>
<proteinExistence type="predicted"/>
<dbReference type="Gene3D" id="3.40.50.150">
    <property type="entry name" value="Vaccinia Virus protein VP39"/>
    <property type="match status" value="1"/>
</dbReference>
<dbReference type="SUPFAM" id="SSF53335">
    <property type="entry name" value="S-adenosyl-L-methionine-dependent methyltransferases"/>
    <property type="match status" value="1"/>
</dbReference>